<accession>A0A315ZG61</accession>
<gene>
    <name evidence="2" type="ORF">BC781_10180</name>
</gene>
<dbReference type="Proteomes" id="UP000245535">
    <property type="component" value="Unassembled WGS sequence"/>
</dbReference>
<dbReference type="AlphaFoldDB" id="A0A315ZG61"/>
<dbReference type="InterPro" id="IPR000836">
    <property type="entry name" value="PRTase_dom"/>
</dbReference>
<feature type="domain" description="Phosphoribosyltransferase" evidence="1">
    <location>
        <begin position="17"/>
        <end position="212"/>
    </location>
</feature>
<dbReference type="PANTHER" id="PTHR11608">
    <property type="entry name" value="BIFUNCTIONAL PROTEIN PYRR"/>
    <property type="match status" value="1"/>
</dbReference>
<organism evidence="2 3">
    <name type="scientific">Sediminitomix flava</name>
    <dbReference type="NCBI Taxonomy" id="379075"/>
    <lineage>
        <taxon>Bacteria</taxon>
        <taxon>Pseudomonadati</taxon>
        <taxon>Bacteroidota</taxon>
        <taxon>Cytophagia</taxon>
        <taxon>Cytophagales</taxon>
        <taxon>Flammeovirgaceae</taxon>
        <taxon>Sediminitomix</taxon>
    </lineage>
</organism>
<evidence type="ECO:0000259" key="1">
    <source>
        <dbReference type="Pfam" id="PF14681"/>
    </source>
</evidence>
<evidence type="ECO:0000313" key="3">
    <source>
        <dbReference type="Proteomes" id="UP000245535"/>
    </source>
</evidence>
<comment type="caution">
    <text evidence="2">The sequence shown here is derived from an EMBL/GenBank/DDBJ whole genome shotgun (WGS) entry which is preliminary data.</text>
</comment>
<dbReference type="OrthoDB" id="9781675at2"/>
<dbReference type="CDD" id="cd06223">
    <property type="entry name" value="PRTases_typeI"/>
    <property type="match status" value="1"/>
</dbReference>
<sequence>MFILTENNSIGTQFVNELRDIEIQKDRMRFRRNLERIGEILAYELSKTLDYAPKQIQTPLAVANSCEIKDELVITTILRAGVPMYQGVLNVFDHANSAFIASYRMPTKAGEEVEINMEYVASDDLTGKVVVLVDPMLASGKSLVKAYEGLLKNGTPKHVHIVAAIAAQEGVDYVNNNIQTEHSLWLGAVDAELNDKSYIVPGLGDAGDLCFGPKL</sequence>
<name>A0A315ZG61_SEDFL</name>
<evidence type="ECO:0000313" key="2">
    <source>
        <dbReference type="EMBL" id="PWJ43734.1"/>
    </source>
</evidence>
<keyword evidence="2" id="KW-0328">Glycosyltransferase</keyword>
<dbReference type="InterPro" id="IPR029057">
    <property type="entry name" value="PRTase-like"/>
</dbReference>
<dbReference type="PANTHER" id="PTHR11608:SF0">
    <property type="entry name" value="BIFUNCTIONAL PROTEIN PYRR"/>
    <property type="match status" value="1"/>
</dbReference>
<protein>
    <submittedName>
        <fullName evidence="2">Uracil phosphoribosyltransferase</fullName>
    </submittedName>
</protein>
<dbReference type="RefSeq" id="WP_109615272.1">
    <property type="nucleotide sequence ID" value="NZ_QGDO01000001.1"/>
</dbReference>
<dbReference type="EMBL" id="QGDO01000001">
    <property type="protein sequence ID" value="PWJ43734.1"/>
    <property type="molecule type" value="Genomic_DNA"/>
</dbReference>
<dbReference type="Gene3D" id="3.40.50.2020">
    <property type="match status" value="1"/>
</dbReference>
<keyword evidence="2" id="KW-0808">Transferase</keyword>
<dbReference type="NCBIfam" id="NF001097">
    <property type="entry name" value="PRK00129.1"/>
    <property type="match status" value="1"/>
</dbReference>
<dbReference type="GO" id="GO:0016757">
    <property type="term" value="F:glycosyltransferase activity"/>
    <property type="evidence" value="ECO:0007669"/>
    <property type="project" value="UniProtKB-KW"/>
</dbReference>
<dbReference type="InterPro" id="IPR050137">
    <property type="entry name" value="PyrR_bifunctional"/>
</dbReference>
<dbReference type="SUPFAM" id="SSF53271">
    <property type="entry name" value="PRTase-like"/>
    <property type="match status" value="1"/>
</dbReference>
<proteinExistence type="predicted"/>
<dbReference type="Pfam" id="PF14681">
    <property type="entry name" value="UPRTase"/>
    <property type="match status" value="1"/>
</dbReference>
<reference evidence="2 3" key="1">
    <citation type="submission" date="2018-03" db="EMBL/GenBank/DDBJ databases">
        <title>Genomic Encyclopedia of Archaeal and Bacterial Type Strains, Phase II (KMG-II): from individual species to whole genera.</title>
        <authorList>
            <person name="Goeker M."/>
        </authorList>
    </citation>
    <scope>NUCLEOTIDE SEQUENCE [LARGE SCALE GENOMIC DNA]</scope>
    <source>
        <strain evidence="2 3">DSM 28229</strain>
    </source>
</reference>
<keyword evidence="3" id="KW-1185">Reference proteome</keyword>